<keyword evidence="1" id="KW-1133">Transmembrane helix</keyword>
<dbReference type="EMBL" id="KM595078">
    <property type="protein sequence ID" value="AIT70756.1"/>
    <property type="molecule type" value="Genomic_DNA"/>
</dbReference>
<keyword evidence="3" id="KW-0946">Virion</keyword>
<dbReference type="SUPFAM" id="SSF56436">
    <property type="entry name" value="C-type lectin-like"/>
    <property type="match status" value="1"/>
</dbReference>
<accession>A0A097IW05</accession>
<name>A0A097IW05_9POXV</name>
<keyword evidence="1" id="KW-0812">Transmembrane</keyword>
<evidence type="ECO:0000313" key="3">
    <source>
        <dbReference type="EMBL" id="AIT70756.1"/>
    </source>
</evidence>
<dbReference type="CDD" id="cd00037">
    <property type="entry name" value="CLECT"/>
    <property type="match status" value="1"/>
</dbReference>
<sequence>MKLLNRQTKDKIKMFTKHSYIFMLFSTILSCIGIVIKYNDILFPSECTNDWVPYGKYCYYNTNLKLSLEHSSKYCKLYGGFLPDFNNILLKLLYISHGKNFWTSLYKKGGTGTWIDYNTGRNITNIKSVNINKQEDSNFIYDTNTKKSKDVCVIFVGDFLEHVCENINNVICVKEYKKK</sequence>
<reference evidence="3 4" key="1">
    <citation type="submission" date="2014-09" db="EMBL/GenBank/DDBJ databases">
        <title>Complete Genome Sequence of the Embu Virus Strain SPAn 880.</title>
        <authorList>
            <person name="Ibrahim M.S."/>
            <person name="Antwerpen M.H."/>
            <person name="Georgi E."/>
            <person name="Vette P."/>
            <person name="Zoeller G."/>
            <person name="Meyer H."/>
        </authorList>
    </citation>
    <scope>NUCLEOTIDE SEQUENCE [LARGE SCALE GENOMIC DNA]</scope>
    <source>
        <strain evidence="3">SPAn880</strain>
    </source>
</reference>
<feature type="transmembrane region" description="Helical" evidence="1">
    <location>
        <begin position="20"/>
        <end position="38"/>
    </location>
</feature>
<gene>
    <name evidence="3" type="primary">141</name>
</gene>
<proteinExistence type="predicted"/>
<dbReference type="InterPro" id="IPR016187">
    <property type="entry name" value="CTDL_fold"/>
</dbReference>
<evidence type="ECO:0000313" key="4">
    <source>
        <dbReference type="Proteomes" id="UP000121784"/>
    </source>
</evidence>
<dbReference type="InterPro" id="IPR016186">
    <property type="entry name" value="C-type_lectin-like/link_sf"/>
</dbReference>
<protein>
    <submittedName>
        <fullName evidence="3">EV envelope glycoprotein</fullName>
    </submittedName>
</protein>
<dbReference type="Gene3D" id="3.10.100.10">
    <property type="entry name" value="Mannose-Binding Protein A, subunit A"/>
    <property type="match status" value="1"/>
</dbReference>
<dbReference type="InterPro" id="IPR001304">
    <property type="entry name" value="C-type_lectin-like"/>
</dbReference>
<evidence type="ECO:0000256" key="1">
    <source>
        <dbReference type="SAM" id="Phobius"/>
    </source>
</evidence>
<organism evidence="3 4">
    <name type="scientific">Cotia virus</name>
    <dbReference type="NCBI Taxonomy" id="39444"/>
    <lineage>
        <taxon>Viruses</taxon>
        <taxon>Varidnaviria</taxon>
        <taxon>Bamfordvirae</taxon>
        <taxon>Nucleocytoviricota</taxon>
        <taxon>Pokkesviricetes</taxon>
        <taxon>Chitovirales</taxon>
        <taxon>Poxviridae</taxon>
        <taxon>Chordopoxvirinae</taxon>
        <taxon>Oryzopoxvirus</taxon>
        <taxon>Oryzopoxvirus cotia</taxon>
    </lineage>
</organism>
<evidence type="ECO:0000259" key="2">
    <source>
        <dbReference type="Pfam" id="PF00059"/>
    </source>
</evidence>
<dbReference type="Pfam" id="PF00059">
    <property type="entry name" value="Lectin_C"/>
    <property type="match status" value="1"/>
</dbReference>
<feature type="domain" description="C-type lectin" evidence="2">
    <location>
        <begin position="66"/>
        <end position="174"/>
    </location>
</feature>
<dbReference type="GO" id="GO:0019031">
    <property type="term" value="C:viral envelope"/>
    <property type="evidence" value="ECO:0007669"/>
    <property type="project" value="UniProtKB-KW"/>
</dbReference>
<dbReference type="PROSITE" id="PS51257">
    <property type="entry name" value="PROKAR_LIPOPROTEIN"/>
    <property type="match status" value="1"/>
</dbReference>
<keyword evidence="3" id="KW-0261">Viral envelope protein</keyword>
<keyword evidence="1" id="KW-0472">Membrane</keyword>
<dbReference type="Proteomes" id="UP000121784">
    <property type="component" value="Segment"/>
</dbReference>